<name>A0ABR8DCM9_9NOST</name>
<accession>A0ABR8DCM9</accession>
<sequence>MYFTLQEFLSRCDKNLLNNHKNSIEIAKTSNQGKIILNNQNPSKKSSLKNLSE</sequence>
<proteinExistence type="predicted"/>
<organism evidence="1 2">
    <name type="scientific">Anabaena azotica FACHB-119</name>
    <dbReference type="NCBI Taxonomy" id="947527"/>
    <lineage>
        <taxon>Bacteria</taxon>
        <taxon>Bacillati</taxon>
        <taxon>Cyanobacteriota</taxon>
        <taxon>Cyanophyceae</taxon>
        <taxon>Nostocales</taxon>
        <taxon>Nostocaceae</taxon>
        <taxon>Anabaena</taxon>
        <taxon>Anabaena azotica</taxon>
    </lineage>
</organism>
<dbReference type="RefSeq" id="WP_206759010.1">
    <property type="nucleotide sequence ID" value="NZ_JACJSG010000065.1"/>
</dbReference>
<gene>
    <name evidence="1" type="ORF">H6G83_31055</name>
</gene>
<reference evidence="1 2" key="1">
    <citation type="journal article" date="2020" name="ISME J.">
        <title>Comparative genomics reveals insights into cyanobacterial evolution and habitat adaptation.</title>
        <authorList>
            <person name="Chen M.Y."/>
            <person name="Teng W.K."/>
            <person name="Zhao L."/>
            <person name="Hu C.X."/>
            <person name="Zhou Y.K."/>
            <person name="Han B.P."/>
            <person name="Song L.R."/>
            <person name="Shu W.S."/>
        </authorList>
    </citation>
    <scope>NUCLEOTIDE SEQUENCE [LARGE SCALE GENOMIC DNA]</scope>
    <source>
        <strain evidence="1 2">FACHB-119</strain>
    </source>
</reference>
<keyword evidence="2" id="KW-1185">Reference proteome</keyword>
<comment type="caution">
    <text evidence="1">The sequence shown here is derived from an EMBL/GenBank/DDBJ whole genome shotgun (WGS) entry which is preliminary data.</text>
</comment>
<evidence type="ECO:0000313" key="2">
    <source>
        <dbReference type="Proteomes" id="UP000661112"/>
    </source>
</evidence>
<dbReference type="Proteomes" id="UP000661112">
    <property type="component" value="Unassembled WGS sequence"/>
</dbReference>
<dbReference type="EMBL" id="JACJSG010000065">
    <property type="protein sequence ID" value="MBD2504990.1"/>
    <property type="molecule type" value="Genomic_DNA"/>
</dbReference>
<protein>
    <submittedName>
        <fullName evidence="1">Uncharacterized protein</fullName>
    </submittedName>
</protein>
<evidence type="ECO:0000313" key="1">
    <source>
        <dbReference type="EMBL" id="MBD2504990.1"/>
    </source>
</evidence>